<comment type="caution">
    <text evidence="9">The sequence shown here is derived from an EMBL/GenBank/DDBJ whole genome shotgun (WGS) entry which is preliminary data.</text>
</comment>
<dbReference type="InterPro" id="IPR000719">
    <property type="entry name" value="Prot_kinase_dom"/>
</dbReference>
<dbReference type="PANTHER" id="PTHR24353">
    <property type="entry name" value="CYCLIC NUCLEOTIDE-DEPENDENT PROTEIN KINASE"/>
    <property type="match status" value="1"/>
</dbReference>
<feature type="domain" description="Protein kinase" evidence="7">
    <location>
        <begin position="381"/>
        <end position="635"/>
    </location>
</feature>
<dbReference type="Gene3D" id="3.10.20.90">
    <property type="entry name" value="Phosphatidylinositol 3-kinase Catalytic Subunit, Chain A, domain 1"/>
    <property type="match status" value="1"/>
</dbReference>
<evidence type="ECO:0000256" key="5">
    <source>
        <dbReference type="ARBA" id="ARBA00022840"/>
    </source>
</evidence>
<proteinExistence type="predicted"/>
<dbReference type="Gene3D" id="1.10.510.10">
    <property type="entry name" value="Transferase(Phosphotransferase) domain 1"/>
    <property type="match status" value="1"/>
</dbReference>
<evidence type="ECO:0000256" key="4">
    <source>
        <dbReference type="ARBA" id="ARBA00022777"/>
    </source>
</evidence>
<accession>A0A813JYI5</accession>
<dbReference type="PROSITE" id="PS00108">
    <property type="entry name" value="PROTEIN_KINASE_ST"/>
    <property type="match status" value="1"/>
</dbReference>
<feature type="region of interest" description="Disordered" evidence="6">
    <location>
        <begin position="138"/>
        <end position="229"/>
    </location>
</feature>
<sequence>MKVIVKTLGKREAVIEACEDELVESFFGKLEAAHGIPVKSQEVFLGGFDVMMPGHKLKEYNLCNNMIIILAKKLPAQPARRPEWLVSGTDILQLLGPAKQQQTTCGKVAATAKPKPLSRCPSRWPPASRAAIQAWQAEADNKADRREGKAGSGQLPGAKQTDGVKAAAAAPKPAATAPRLVSAPTEAIHRSASDGPVGKSCPDPRGLAPAAPPAVCAKQDQPPPAGPVAAGAAATAAMAAAAKGPPPSKLSARSAAPVAPGVPEARPGQANSSSRPTITTTTTTMLRPPYTAAPLAPGAAEAVCAEPSPQGTARLLPISSPTAGSDALPTMVLGSARVSPPATTMRTTTTGKAAPAGGATPAQMAAAMAVAGVTRIRRCDLQRIGRLGVGAFGLVTLEADRRTGRTYALKAVSKGYLAHLRMEYSVLNEKRILRMLDSPFVVRLLATYNGREHVYFLLEAALGGELFTTYERLKLYGSEVHAKFYVGCVTEALAHLHERNVVYRDLKPENLLLDVRGFCKLTDMGLAKISIGQTYTMVGTPDYMAPEVIDCSGHTRSVDWWTLGVLLFELLAGHAPFESKTGNAQETYSLVKKGIEKAKFPDSIRAEANQLVRLLCHRTPEARMRTPKLREHVFFRGFDWASLCALRLTPPLVPQVRGPRDLTNFRNCEDEDPQAMPYKDTGSGWDAGFEDDVLSSGAHAAAAQAPMLPMPTAGLTARAPGTCSATSCSSSCSTARLGAHSPKGATFSSTGMSGSSSSSAVFMQMPKVAPGSSASAPSGVTMQGMLQQAVRGGASPNCSPRGVGLLGFSAAAPSGRIGGAYQATSSASHLSKGNSGSFVPPMVRTHIGSLQSPPSSPLGGG</sequence>
<keyword evidence="1" id="KW-0723">Serine/threonine-protein kinase</keyword>
<evidence type="ECO:0008006" key="11">
    <source>
        <dbReference type="Google" id="ProtNLM"/>
    </source>
</evidence>
<dbReference type="AlphaFoldDB" id="A0A813JYI5"/>
<dbReference type="InterPro" id="IPR029071">
    <property type="entry name" value="Ubiquitin-like_domsf"/>
</dbReference>
<dbReference type="InterPro" id="IPR000626">
    <property type="entry name" value="Ubiquitin-like_dom"/>
</dbReference>
<dbReference type="Gene3D" id="3.30.200.20">
    <property type="entry name" value="Phosphorylase Kinase, domain 1"/>
    <property type="match status" value="1"/>
</dbReference>
<dbReference type="SMART" id="SM00133">
    <property type="entry name" value="S_TK_X"/>
    <property type="match status" value="1"/>
</dbReference>
<name>A0A813JYI5_POLGL</name>
<dbReference type="PROSITE" id="PS51285">
    <property type="entry name" value="AGC_KINASE_CTER"/>
    <property type="match status" value="1"/>
</dbReference>
<keyword evidence="4" id="KW-0418">Kinase</keyword>
<dbReference type="EMBL" id="CAJNNW010027004">
    <property type="protein sequence ID" value="CAE8689044.1"/>
    <property type="molecule type" value="Genomic_DNA"/>
</dbReference>
<gene>
    <name evidence="9" type="ORF">PGLA2088_LOCUS26284</name>
</gene>
<dbReference type="SUPFAM" id="SSF54236">
    <property type="entry name" value="Ubiquitin-like"/>
    <property type="match status" value="1"/>
</dbReference>
<evidence type="ECO:0000259" key="7">
    <source>
        <dbReference type="PROSITE" id="PS50011"/>
    </source>
</evidence>
<organism evidence="9 10">
    <name type="scientific">Polarella glacialis</name>
    <name type="common">Dinoflagellate</name>
    <dbReference type="NCBI Taxonomy" id="89957"/>
    <lineage>
        <taxon>Eukaryota</taxon>
        <taxon>Sar</taxon>
        <taxon>Alveolata</taxon>
        <taxon>Dinophyceae</taxon>
        <taxon>Suessiales</taxon>
        <taxon>Suessiaceae</taxon>
        <taxon>Polarella</taxon>
    </lineage>
</organism>
<dbReference type="InterPro" id="IPR000961">
    <property type="entry name" value="AGC-kinase_C"/>
</dbReference>
<evidence type="ECO:0000256" key="3">
    <source>
        <dbReference type="ARBA" id="ARBA00022741"/>
    </source>
</evidence>
<keyword evidence="5" id="KW-0067">ATP-binding</keyword>
<feature type="compositionally biased region" description="Basic and acidic residues" evidence="6">
    <location>
        <begin position="139"/>
        <end position="149"/>
    </location>
</feature>
<evidence type="ECO:0000313" key="10">
    <source>
        <dbReference type="Proteomes" id="UP000626109"/>
    </source>
</evidence>
<evidence type="ECO:0000259" key="8">
    <source>
        <dbReference type="PROSITE" id="PS51285"/>
    </source>
</evidence>
<keyword evidence="3" id="KW-0547">Nucleotide-binding</keyword>
<feature type="domain" description="AGC-kinase C-terminal" evidence="8">
    <location>
        <begin position="636"/>
        <end position="704"/>
    </location>
</feature>
<dbReference type="SMART" id="SM00213">
    <property type="entry name" value="UBQ"/>
    <property type="match status" value="1"/>
</dbReference>
<dbReference type="Proteomes" id="UP000626109">
    <property type="component" value="Unassembled WGS sequence"/>
</dbReference>
<dbReference type="CDD" id="cd17039">
    <property type="entry name" value="Ubl_ubiquitin_like"/>
    <property type="match status" value="1"/>
</dbReference>
<feature type="region of interest" description="Disordered" evidence="6">
    <location>
        <begin position="242"/>
        <end position="291"/>
    </location>
</feature>
<evidence type="ECO:0000313" key="9">
    <source>
        <dbReference type="EMBL" id="CAE8689044.1"/>
    </source>
</evidence>
<feature type="region of interest" description="Disordered" evidence="6">
    <location>
        <begin position="829"/>
        <end position="861"/>
    </location>
</feature>
<dbReference type="SMART" id="SM00220">
    <property type="entry name" value="S_TKc"/>
    <property type="match status" value="1"/>
</dbReference>
<dbReference type="Pfam" id="PF00069">
    <property type="entry name" value="Pkinase"/>
    <property type="match status" value="1"/>
</dbReference>
<reference evidence="9" key="1">
    <citation type="submission" date="2021-02" db="EMBL/GenBank/DDBJ databases">
        <authorList>
            <person name="Dougan E. K."/>
            <person name="Rhodes N."/>
            <person name="Thang M."/>
            <person name="Chan C."/>
        </authorList>
    </citation>
    <scope>NUCLEOTIDE SEQUENCE</scope>
</reference>
<dbReference type="GO" id="GO:0004674">
    <property type="term" value="F:protein serine/threonine kinase activity"/>
    <property type="evidence" value="ECO:0007669"/>
    <property type="project" value="UniProtKB-KW"/>
</dbReference>
<feature type="compositionally biased region" description="Low complexity" evidence="6">
    <location>
        <begin position="165"/>
        <end position="178"/>
    </location>
</feature>
<evidence type="ECO:0000256" key="1">
    <source>
        <dbReference type="ARBA" id="ARBA00022527"/>
    </source>
</evidence>
<dbReference type="GO" id="GO:0005524">
    <property type="term" value="F:ATP binding"/>
    <property type="evidence" value="ECO:0007669"/>
    <property type="project" value="UniProtKB-KW"/>
</dbReference>
<dbReference type="InterPro" id="IPR011009">
    <property type="entry name" value="Kinase-like_dom_sf"/>
</dbReference>
<dbReference type="PROSITE" id="PS50011">
    <property type="entry name" value="PROTEIN_KINASE_DOM"/>
    <property type="match status" value="1"/>
</dbReference>
<feature type="compositionally biased region" description="Low complexity" evidence="6">
    <location>
        <begin position="277"/>
        <end position="291"/>
    </location>
</feature>
<dbReference type="SUPFAM" id="SSF56112">
    <property type="entry name" value="Protein kinase-like (PK-like)"/>
    <property type="match status" value="1"/>
</dbReference>
<evidence type="ECO:0000256" key="6">
    <source>
        <dbReference type="SAM" id="MobiDB-lite"/>
    </source>
</evidence>
<protein>
    <recommendedName>
        <fullName evidence="11">cGMP-dependent protein kinase</fullName>
    </recommendedName>
</protein>
<evidence type="ECO:0000256" key="2">
    <source>
        <dbReference type="ARBA" id="ARBA00022679"/>
    </source>
</evidence>
<keyword evidence="2" id="KW-0808">Transferase</keyword>
<dbReference type="InterPro" id="IPR008271">
    <property type="entry name" value="Ser/Thr_kinase_AS"/>
</dbReference>